<comment type="caution">
    <text evidence="2">The sequence shown here is derived from an EMBL/GenBank/DDBJ whole genome shotgun (WGS) entry which is preliminary data.</text>
</comment>
<gene>
    <name evidence="2" type="ORF">DXB87_14565</name>
</gene>
<evidence type="ECO:0000313" key="2">
    <source>
        <dbReference type="EMBL" id="RGM86764.1"/>
    </source>
</evidence>
<dbReference type="InterPro" id="IPR007345">
    <property type="entry name" value="Polysacch_pyruvyl_Trfase"/>
</dbReference>
<accession>A0A3E4Z4V6</accession>
<evidence type="ECO:0000313" key="3">
    <source>
        <dbReference type="Proteomes" id="UP000260814"/>
    </source>
</evidence>
<sequence length="368" mass="43557">MNISLLKKKLRPIKRYIIESKVRIEAQRSINEIKCSKAKKRIFYLGVTENNNIGDNAQFYCINQWIEKHYPTYEVFRINASIITESKALWLKFFVNNFDYKNDFIIFQSGYNTQDHGYHLGDWFLGNHELMHRLIADNLPEAKILMMPQTIFFQNESYKKRTSDSYDKCKNMLFLARDEFSYQIAQRMFPNIKVGLYPDIVTTLIGKFKFKNERKGIFLCTRNDTEKFYTESEIENLCNRLSKHYPVKRGDTQNNVSGKSTRKRLEFYITNTIEQLSTYKVVITDRYHGTILSLCANTPVIIIKSNDHKVTTGANWFKGIYDDYVYTANDLNDAYNKAKEICNHFTPRPLTPYFEENYYDKLPSLFNF</sequence>
<reference evidence="2 3" key="1">
    <citation type="submission" date="2018-08" db="EMBL/GenBank/DDBJ databases">
        <title>A genome reference for cultivated species of the human gut microbiota.</title>
        <authorList>
            <person name="Zou Y."/>
            <person name="Xue W."/>
            <person name="Luo G."/>
        </authorList>
    </citation>
    <scope>NUCLEOTIDE SEQUENCE [LARGE SCALE GENOMIC DNA]</scope>
    <source>
        <strain evidence="2 3">OM06-2</strain>
    </source>
</reference>
<name>A0A3E4Z4V6_9BACT</name>
<dbReference type="Proteomes" id="UP000260814">
    <property type="component" value="Unassembled WGS sequence"/>
</dbReference>
<dbReference type="AlphaFoldDB" id="A0A3E4Z4V6"/>
<proteinExistence type="predicted"/>
<dbReference type="RefSeq" id="WP_117702707.1">
    <property type="nucleotide sequence ID" value="NZ_JAQEYB010000088.1"/>
</dbReference>
<dbReference type="Pfam" id="PF04230">
    <property type="entry name" value="PS_pyruv_trans"/>
    <property type="match status" value="1"/>
</dbReference>
<evidence type="ECO:0000259" key="1">
    <source>
        <dbReference type="Pfam" id="PF04230"/>
    </source>
</evidence>
<dbReference type="EMBL" id="QSTW01000024">
    <property type="protein sequence ID" value="RGM86764.1"/>
    <property type="molecule type" value="Genomic_DNA"/>
</dbReference>
<protein>
    <recommendedName>
        <fullName evidence="1">Polysaccharide pyruvyl transferase domain-containing protein</fullName>
    </recommendedName>
</protein>
<feature type="domain" description="Polysaccharide pyruvyl transferase" evidence="1">
    <location>
        <begin position="52"/>
        <end position="305"/>
    </location>
</feature>
<organism evidence="2 3">
    <name type="scientific">Phocaeicola plebeius</name>
    <dbReference type="NCBI Taxonomy" id="310297"/>
    <lineage>
        <taxon>Bacteria</taxon>
        <taxon>Pseudomonadati</taxon>
        <taxon>Bacteroidota</taxon>
        <taxon>Bacteroidia</taxon>
        <taxon>Bacteroidales</taxon>
        <taxon>Bacteroidaceae</taxon>
        <taxon>Phocaeicola</taxon>
    </lineage>
</organism>